<evidence type="ECO:0000259" key="3">
    <source>
        <dbReference type="PROSITE" id="PS01031"/>
    </source>
</evidence>
<evidence type="ECO:0000256" key="1">
    <source>
        <dbReference type="PROSITE-ProRule" id="PRU00285"/>
    </source>
</evidence>
<evidence type="ECO:0000256" key="2">
    <source>
        <dbReference type="RuleBase" id="RU003616"/>
    </source>
</evidence>
<dbReference type="CDD" id="cd06464">
    <property type="entry name" value="ACD_sHsps-like"/>
    <property type="match status" value="1"/>
</dbReference>
<dbReference type="Pfam" id="PF00011">
    <property type="entry name" value="HSP20"/>
    <property type="match status" value="1"/>
</dbReference>
<dbReference type="Proteomes" id="UP000263642">
    <property type="component" value="Unassembled WGS sequence"/>
</dbReference>
<comment type="similarity">
    <text evidence="1 2">Belongs to the small heat shock protein (HSP20) family.</text>
</comment>
<protein>
    <recommendedName>
        <fullName evidence="3">SHSP domain-containing protein</fullName>
    </recommendedName>
</protein>
<dbReference type="Gene3D" id="2.60.40.790">
    <property type="match status" value="1"/>
</dbReference>
<proteinExistence type="inferred from homology"/>
<dbReference type="EMBL" id="DQAY01000154">
    <property type="protein sequence ID" value="HCO26280.1"/>
    <property type="molecule type" value="Genomic_DNA"/>
</dbReference>
<evidence type="ECO:0000313" key="5">
    <source>
        <dbReference type="Proteomes" id="UP000263642"/>
    </source>
</evidence>
<dbReference type="SUPFAM" id="SSF49764">
    <property type="entry name" value="HSP20-like chaperones"/>
    <property type="match status" value="1"/>
</dbReference>
<sequence length="147" mass="16730">MLSTRTHKLGFPFSANLRNELDDAFSQMFGKPLSGLEGAYSPLSVWEEDSRYHISLDVPGMKKEELSLDIQDGHLILTGERKAVEEREFLHNERHYGKFKRVVHLPDWADPASVNATLDSGVLTVVLDKKLEMQPKKIEIHDVTKSE</sequence>
<accession>A0A3D3RF93</accession>
<dbReference type="InterPro" id="IPR031107">
    <property type="entry name" value="Small_HSP"/>
</dbReference>
<dbReference type="PANTHER" id="PTHR11527">
    <property type="entry name" value="HEAT-SHOCK PROTEIN 20 FAMILY MEMBER"/>
    <property type="match status" value="1"/>
</dbReference>
<dbReference type="InterPro" id="IPR002068">
    <property type="entry name" value="A-crystallin/Hsp20_dom"/>
</dbReference>
<organism evidence="4 5">
    <name type="scientific">Gimesia maris</name>
    <dbReference type="NCBI Taxonomy" id="122"/>
    <lineage>
        <taxon>Bacteria</taxon>
        <taxon>Pseudomonadati</taxon>
        <taxon>Planctomycetota</taxon>
        <taxon>Planctomycetia</taxon>
        <taxon>Planctomycetales</taxon>
        <taxon>Planctomycetaceae</taxon>
        <taxon>Gimesia</taxon>
    </lineage>
</organism>
<dbReference type="AlphaFoldDB" id="A0A3D3RF93"/>
<feature type="domain" description="SHSP" evidence="3">
    <location>
        <begin position="34"/>
        <end position="146"/>
    </location>
</feature>
<gene>
    <name evidence="4" type="ORF">DIT97_25900</name>
</gene>
<name>A0A3D3RF93_9PLAN</name>
<evidence type="ECO:0000313" key="4">
    <source>
        <dbReference type="EMBL" id="HCO26280.1"/>
    </source>
</evidence>
<dbReference type="InterPro" id="IPR008978">
    <property type="entry name" value="HSP20-like_chaperone"/>
</dbReference>
<reference evidence="4 5" key="1">
    <citation type="journal article" date="2018" name="Nat. Biotechnol.">
        <title>A standardized bacterial taxonomy based on genome phylogeny substantially revises the tree of life.</title>
        <authorList>
            <person name="Parks D.H."/>
            <person name="Chuvochina M."/>
            <person name="Waite D.W."/>
            <person name="Rinke C."/>
            <person name="Skarshewski A."/>
            <person name="Chaumeil P.A."/>
            <person name="Hugenholtz P."/>
        </authorList>
    </citation>
    <scope>NUCLEOTIDE SEQUENCE [LARGE SCALE GENOMIC DNA]</scope>
    <source>
        <strain evidence="4">UBA9375</strain>
    </source>
</reference>
<dbReference type="PROSITE" id="PS01031">
    <property type="entry name" value="SHSP"/>
    <property type="match status" value="1"/>
</dbReference>
<comment type="caution">
    <text evidence="4">The sequence shown here is derived from an EMBL/GenBank/DDBJ whole genome shotgun (WGS) entry which is preliminary data.</text>
</comment>